<dbReference type="InterPro" id="IPR050645">
    <property type="entry name" value="Histidine_acid_phosphatase"/>
</dbReference>
<dbReference type="InParanoid" id="A0A3N4KF57"/>
<dbReference type="Pfam" id="PF00328">
    <property type="entry name" value="His_Phos_2"/>
    <property type="match status" value="1"/>
</dbReference>
<dbReference type="AlphaFoldDB" id="A0A3N4KF57"/>
<feature type="chain" id="PRO_5018263680" evidence="3">
    <location>
        <begin position="21"/>
        <end position="492"/>
    </location>
</feature>
<evidence type="ECO:0000313" key="5">
    <source>
        <dbReference type="Proteomes" id="UP000277580"/>
    </source>
</evidence>
<keyword evidence="2" id="KW-0812">Transmembrane</keyword>
<name>A0A3N4KF57_9PEZI</name>
<dbReference type="PANTHER" id="PTHR11567:SF142">
    <property type="entry name" value="PHOSPHOGLYCERATE MUTASE-LIKE PROTEIN"/>
    <property type="match status" value="1"/>
</dbReference>
<dbReference type="EMBL" id="ML119155">
    <property type="protein sequence ID" value="RPB09120.1"/>
    <property type="molecule type" value="Genomic_DNA"/>
</dbReference>
<proteinExistence type="inferred from homology"/>
<gene>
    <name evidence="4" type="ORF">P167DRAFT_527675</name>
</gene>
<dbReference type="OrthoDB" id="258392at2759"/>
<dbReference type="Gene3D" id="3.40.50.1240">
    <property type="entry name" value="Phosphoglycerate mutase-like"/>
    <property type="match status" value="1"/>
</dbReference>
<accession>A0A3N4KF57</accession>
<keyword evidence="2" id="KW-0472">Membrane</keyword>
<evidence type="ECO:0000256" key="3">
    <source>
        <dbReference type="SAM" id="SignalP"/>
    </source>
</evidence>
<dbReference type="InterPro" id="IPR029033">
    <property type="entry name" value="His_PPase_superfam"/>
</dbReference>
<evidence type="ECO:0000313" key="4">
    <source>
        <dbReference type="EMBL" id="RPB09120.1"/>
    </source>
</evidence>
<keyword evidence="2" id="KW-1133">Transmembrane helix</keyword>
<evidence type="ECO:0000256" key="2">
    <source>
        <dbReference type="SAM" id="Phobius"/>
    </source>
</evidence>
<evidence type="ECO:0000256" key="1">
    <source>
        <dbReference type="ARBA" id="ARBA00005375"/>
    </source>
</evidence>
<dbReference type="InterPro" id="IPR000560">
    <property type="entry name" value="His_Pase_clade-2"/>
</dbReference>
<protein>
    <submittedName>
        <fullName evidence="4">Phosphoglycerate mutase-like protein</fullName>
    </submittedName>
</protein>
<feature type="transmembrane region" description="Helical" evidence="2">
    <location>
        <begin position="426"/>
        <end position="449"/>
    </location>
</feature>
<feature type="signal peptide" evidence="3">
    <location>
        <begin position="1"/>
        <end position="20"/>
    </location>
</feature>
<keyword evidence="3" id="KW-0732">Signal</keyword>
<dbReference type="Proteomes" id="UP000277580">
    <property type="component" value="Unassembled WGS sequence"/>
</dbReference>
<comment type="similarity">
    <text evidence="1">Belongs to the histidine acid phosphatase family.</text>
</comment>
<dbReference type="PANTHER" id="PTHR11567">
    <property type="entry name" value="ACID PHOSPHATASE-RELATED"/>
    <property type="match status" value="1"/>
</dbReference>
<reference evidence="4 5" key="1">
    <citation type="journal article" date="2018" name="Nat. Ecol. Evol.">
        <title>Pezizomycetes genomes reveal the molecular basis of ectomycorrhizal truffle lifestyle.</title>
        <authorList>
            <person name="Murat C."/>
            <person name="Payen T."/>
            <person name="Noel B."/>
            <person name="Kuo A."/>
            <person name="Morin E."/>
            <person name="Chen J."/>
            <person name="Kohler A."/>
            <person name="Krizsan K."/>
            <person name="Balestrini R."/>
            <person name="Da Silva C."/>
            <person name="Montanini B."/>
            <person name="Hainaut M."/>
            <person name="Levati E."/>
            <person name="Barry K.W."/>
            <person name="Belfiori B."/>
            <person name="Cichocki N."/>
            <person name="Clum A."/>
            <person name="Dockter R.B."/>
            <person name="Fauchery L."/>
            <person name="Guy J."/>
            <person name="Iotti M."/>
            <person name="Le Tacon F."/>
            <person name="Lindquist E.A."/>
            <person name="Lipzen A."/>
            <person name="Malagnac F."/>
            <person name="Mello A."/>
            <person name="Molinier V."/>
            <person name="Miyauchi S."/>
            <person name="Poulain J."/>
            <person name="Riccioni C."/>
            <person name="Rubini A."/>
            <person name="Sitrit Y."/>
            <person name="Splivallo R."/>
            <person name="Traeger S."/>
            <person name="Wang M."/>
            <person name="Zifcakova L."/>
            <person name="Wipf D."/>
            <person name="Zambonelli A."/>
            <person name="Paolocci F."/>
            <person name="Nowrousian M."/>
            <person name="Ottonello S."/>
            <person name="Baldrian P."/>
            <person name="Spatafora J.W."/>
            <person name="Henrissat B."/>
            <person name="Nagy L.G."/>
            <person name="Aury J.M."/>
            <person name="Wincker P."/>
            <person name="Grigoriev I.V."/>
            <person name="Bonfante P."/>
            <person name="Martin F.M."/>
        </authorList>
    </citation>
    <scope>NUCLEOTIDE SEQUENCE [LARGE SCALE GENOMIC DNA]</scope>
    <source>
        <strain evidence="4 5">CCBAS932</strain>
    </source>
</reference>
<sequence length="492" mass="53018">MLYSLTLSLPLLLLPLGVQAATETVHGAVIFSRHGDRSAKVFPPTKLTALGKNQLYDSGEFYRSRYIGNSSTVIPGISYREFNSAQLYAEAPDQNLLVTSGQAFLQGLYPPITGSSAAVTTETLANGSVISLPLAGYQYTTIHTVSESDPSTIWLKGDDGCPDFTAKSEEFYLSEQYLHLQDTTKSFYESFSDILEGVFSSRQLSYHNAYAIYDYINVGSIHNATIADAVSSEQLFQLRTLADSHELGLNGNTSSTSTVALISGRTLANKIITQLSTVVDSKGEDNKLSLLVGSYDTFLSFFALSGLSAAYENFTGLPDYASTLAFELLSYQDNAAFPRKTEDLYVRFLFRNGTNSDIKEYPLFGNTDVVVSWNDFNEKMASIAVDSVSEWCTLCSSDESICSIDSDKSVDTADTTDTKSGGISKAVAGVIGALVALAVVGLVLAVAMIGCGLRFVSRKNNADAVVSGGVQKSAVDDFDSERSVKAVFPNKV</sequence>
<dbReference type="CDD" id="cd07061">
    <property type="entry name" value="HP_HAP_like"/>
    <property type="match status" value="1"/>
</dbReference>
<keyword evidence="5" id="KW-1185">Reference proteome</keyword>
<dbReference type="GO" id="GO:0016791">
    <property type="term" value="F:phosphatase activity"/>
    <property type="evidence" value="ECO:0007669"/>
    <property type="project" value="TreeGrafter"/>
</dbReference>
<dbReference type="STRING" id="1392247.A0A3N4KF57"/>
<organism evidence="4 5">
    <name type="scientific">Morchella conica CCBAS932</name>
    <dbReference type="NCBI Taxonomy" id="1392247"/>
    <lineage>
        <taxon>Eukaryota</taxon>
        <taxon>Fungi</taxon>
        <taxon>Dikarya</taxon>
        <taxon>Ascomycota</taxon>
        <taxon>Pezizomycotina</taxon>
        <taxon>Pezizomycetes</taxon>
        <taxon>Pezizales</taxon>
        <taxon>Morchellaceae</taxon>
        <taxon>Morchella</taxon>
    </lineage>
</organism>
<dbReference type="SUPFAM" id="SSF53254">
    <property type="entry name" value="Phosphoglycerate mutase-like"/>
    <property type="match status" value="1"/>
</dbReference>